<accession>A0ABX8C871</accession>
<dbReference type="Proteomes" id="UP000678016">
    <property type="component" value="Chromosome"/>
</dbReference>
<dbReference type="PANTHER" id="PTHR43591">
    <property type="entry name" value="METHYLTRANSFERASE"/>
    <property type="match status" value="1"/>
</dbReference>
<keyword evidence="3" id="KW-1185">Reference proteome</keyword>
<keyword evidence="2" id="KW-0489">Methyltransferase</keyword>
<keyword evidence="2" id="KW-0808">Transferase</keyword>
<dbReference type="GO" id="GO:0032259">
    <property type="term" value="P:methylation"/>
    <property type="evidence" value="ECO:0007669"/>
    <property type="project" value="UniProtKB-KW"/>
</dbReference>
<dbReference type="Gene3D" id="3.40.50.150">
    <property type="entry name" value="Vaccinia Virus protein VP39"/>
    <property type="match status" value="1"/>
</dbReference>
<organism evidence="2 3">
    <name type="scientific">Nocardiopsis akebiae</name>
    <dbReference type="NCBI Taxonomy" id="2831968"/>
    <lineage>
        <taxon>Bacteria</taxon>
        <taxon>Bacillati</taxon>
        <taxon>Actinomycetota</taxon>
        <taxon>Actinomycetes</taxon>
        <taxon>Streptosporangiales</taxon>
        <taxon>Nocardiopsidaceae</taxon>
        <taxon>Nocardiopsis</taxon>
    </lineage>
</organism>
<dbReference type="GO" id="GO:0008168">
    <property type="term" value="F:methyltransferase activity"/>
    <property type="evidence" value="ECO:0007669"/>
    <property type="project" value="UniProtKB-KW"/>
</dbReference>
<gene>
    <name evidence="2" type="ORF">KGD83_09010</name>
</gene>
<evidence type="ECO:0000313" key="3">
    <source>
        <dbReference type="Proteomes" id="UP000678016"/>
    </source>
</evidence>
<dbReference type="Pfam" id="PF08241">
    <property type="entry name" value="Methyltransf_11"/>
    <property type="match status" value="1"/>
</dbReference>
<feature type="domain" description="Methyltransferase type 11" evidence="1">
    <location>
        <begin position="64"/>
        <end position="158"/>
    </location>
</feature>
<dbReference type="SUPFAM" id="SSF53335">
    <property type="entry name" value="S-adenosyl-L-methionine-dependent methyltransferases"/>
    <property type="match status" value="1"/>
</dbReference>
<dbReference type="CDD" id="cd02440">
    <property type="entry name" value="AdoMet_MTases"/>
    <property type="match status" value="1"/>
</dbReference>
<dbReference type="InterPro" id="IPR013216">
    <property type="entry name" value="Methyltransf_11"/>
</dbReference>
<dbReference type="RefSeq" id="WP_212643375.1">
    <property type="nucleotide sequence ID" value="NZ_CP074132.1"/>
</dbReference>
<evidence type="ECO:0000313" key="2">
    <source>
        <dbReference type="EMBL" id="QUX30624.1"/>
    </source>
</evidence>
<dbReference type="InterPro" id="IPR029063">
    <property type="entry name" value="SAM-dependent_MTases_sf"/>
</dbReference>
<evidence type="ECO:0000259" key="1">
    <source>
        <dbReference type="Pfam" id="PF08241"/>
    </source>
</evidence>
<reference evidence="3" key="1">
    <citation type="submission" date="2021-05" db="EMBL/GenBank/DDBJ databases">
        <title>Direct Submission.</title>
        <authorList>
            <person name="Li K."/>
            <person name="Gao J."/>
        </authorList>
    </citation>
    <scope>NUCLEOTIDE SEQUENCE [LARGE SCALE GENOMIC DNA]</scope>
    <source>
        <strain evidence="3">HDS12</strain>
    </source>
</reference>
<name>A0ABX8C871_9ACTN</name>
<protein>
    <submittedName>
        <fullName evidence="2">Class I SAM-dependent methyltransferase</fullName>
    </submittedName>
</protein>
<sequence>MPSIEHPFLDPARIRGDLYTQPDRLASRTRALLTARIKGTPVVDVLARLLRDGLTVPLHQARILDVGCGRGTTSRALTELSPAALVALDLSPALAATTRARLPQGRPCAALSADLHRLPFGSCTFDAAVAAFCLYHSPDPATAMAEANRCLREDGLFIAVTKSADSYSELDQLLTDLSLLSDDTGRPSLYSSVHSTNIADIAAPVLDVRQLLHERHVFRFDTPEHLAQYLVTTPKYPFAGTARELARELRRRGCPTSIEASSTVTYLVGGPRG</sequence>
<dbReference type="EMBL" id="CP074132">
    <property type="protein sequence ID" value="QUX30624.1"/>
    <property type="molecule type" value="Genomic_DNA"/>
</dbReference>
<proteinExistence type="predicted"/>